<dbReference type="PANTHER" id="PTHR34677:SF3">
    <property type="entry name" value="BACTERIAL IG-LIKE DOMAIN-CONTAINING PROTEIN"/>
    <property type="match status" value="1"/>
</dbReference>
<dbReference type="RefSeq" id="WP_062302480.1">
    <property type="nucleotide sequence ID" value="NZ_LRPB01000047.1"/>
</dbReference>
<dbReference type="Pfam" id="PF19078">
    <property type="entry name" value="Big_12"/>
    <property type="match status" value="10"/>
</dbReference>
<dbReference type="GO" id="GO:0007156">
    <property type="term" value="P:homophilic cell adhesion via plasma membrane adhesion molecules"/>
    <property type="evidence" value="ECO:0007669"/>
    <property type="project" value="InterPro"/>
</dbReference>
<gene>
    <name evidence="2" type="ORF">AWW67_09340</name>
</gene>
<dbReference type="Gene3D" id="2.60.40.60">
    <property type="entry name" value="Cadherins"/>
    <property type="match status" value="8"/>
</dbReference>
<organism evidence="2 3">
    <name type="scientific">Roseivirga seohaensis</name>
    <dbReference type="NCBI Taxonomy" id="1914963"/>
    <lineage>
        <taxon>Bacteria</taxon>
        <taxon>Pseudomonadati</taxon>
        <taxon>Bacteroidota</taxon>
        <taxon>Cytophagia</taxon>
        <taxon>Cytophagales</taxon>
        <taxon>Roseivirgaceae</taxon>
        <taxon>Roseivirga</taxon>
    </lineage>
</organism>
<dbReference type="GO" id="GO:0016020">
    <property type="term" value="C:membrane"/>
    <property type="evidence" value="ECO:0007669"/>
    <property type="project" value="InterPro"/>
</dbReference>
<proteinExistence type="predicted"/>
<name>A0A150XNU4_9BACT</name>
<feature type="domain" description="Cadherin" evidence="1">
    <location>
        <begin position="531"/>
        <end position="666"/>
    </location>
</feature>
<dbReference type="PANTHER" id="PTHR34677">
    <property type="match status" value="1"/>
</dbReference>
<feature type="domain" description="Cadherin" evidence="1">
    <location>
        <begin position="356"/>
        <end position="466"/>
    </location>
</feature>
<dbReference type="InterPro" id="IPR013783">
    <property type="entry name" value="Ig-like_fold"/>
</dbReference>
<dbReference type="InterPro" id="IPR026444">
    <property type="entry name" value="Secre_tail"/>
</dbReference>
<comment type="caution">
    <text evidence="2">The sequence shown here is derived from an EMBL/GenBank/DDBJ whole genome shotgun (WGS) entry which is preliminary data.</text>
</comment>
<dbReference type="NCBIfam" id="TIGR04183">
    <property type="entry name" value="Por_Secre_tail"/>
    <property type="match status" value="1"/>
</dbReference>
<dbReference type="InterPro" id="IPR044048">
    <property type="entry name" value="Big_12"/>
</dbReference>
<dbReference type="CDD" id="cd11304">
    <property type="entry name" value="Cadherin_repeat"/>
    <property type="match status" value="8"/>
</dbReference>
<dbReference type="EMBL" id="LRPB01000047">
    <property type="protein sequence ID" value="KYG80374.1"/>
    <property type="molecule type" value="Genomic_DNA"/>
</dbReference>
<dbReference type="GO" id="GO:0005509">
    <property type="term" value="F:calcium ion binding"/>
    <property type="evidence" value="ECO:0007669"/>
    <property type="project" value="InterPro"/>
</dbReference>
<sequence>MNTSSNALISFRLPQRGLKILIILFLSVFFSKAEAQIAVTNSLSASDNDGAHIIKGASNSEASITPFFYSGMDDNEPKVNDNINYKGYISNFASYAVPVPVTVIDFNGEGWSYLDRIGESLTRSDFVFSQYNSALNPVSMMADVFGEGRSKGLYIAYNYLVIKKTDGSEFDFQSMYVVGDNNQTISIAGYRNTKAVVTTSVSTSIAGTRISPSTLDGRFVNVDSVVVSNTAEGLGGGYDSFNFAPPTDLAPPDVKKILVAGSPSGRATSIDYTVSFYENANNLSTDDFQLTKTGTAEGTISAISASSGTSVNVTVSSISGEGTLRLDVKSNTNITDDLGNGNNNNGYVQAYTDGVIHAVDFNNPVFTSATTANFTENGTGTAYTVAATDANTITYSLGNAKDEALFNIVGATGVVTFKNAPDYENPADGNTDNAYVINVIANDGTNSVNQDVTITVTDIDEINPVLTSATTANFAENGTGTAYTVAATDANTITYSLGNAKDEALFNIVGATGVVTFKNAPDYENPADGNTDNAYVINVIASDGTNSVDQDVTITVTDIDEINPVLTSATTANFAENGTGTVYTVAATDANTITYSLGNAKDEALFNIVGATGVVTFKNAPDYENPADGNTDNAYVINVIANDGTNSVNQDVTITVTDIDEINPVFTSATTANFAENGTGTAYTVAATDANTITYSLGNAKDEALFNIVGATGIVTFKNAPDYENPADGNTDNAYVINVIANDGTNSVNQDVTITVTDIDEINPVLTSATTANFAENGTGTAYTVAATDANTITYSLGNAKDEALFNIVGATGVVTFKNSPDYENPADGNTDNAYVINVIASDGTNSVNQDVTITVTDIDEVNPVFTSATTANFAENGTGTAYTVTATDVNTITYSLGAGNDEALFDIVGSTGLVTFKNSPDYENPADGNTDNAYVINVIANDGTNSVNQDVTITVTDIDEINPVLTSATTANFAENGTGTAYTVTATDANTITYSLGNTKDEALFNIVGATGIVTFKNSPDYENPADGNTDNAYVINVIANDGTNSVNQDVTITVTDIDEIKPTVTITSASTTPNSGAFDITVTFNESVTGFVIGDLTVANGTASNFAGSGTTYTATITPSADGAVTVDVAAGVAQDAAANTNTAATQFSITNDETKPTVTVTSASTSPNSGAFDITVTFSESVTGFVVGDLTVANGVASNFAGSGTTYTATITPSADGAVTVDVAAGVAQDVANNTNTAATQFSITNDETKPTVTIVSSSTSPISGAFNVAITFSESVTGFVIGDLTVVNGTASNFAGSGITYTATITPSADGVVTVDVAAGVAQDAASNTNTVGTQFSITNDETKPTVTVTSASITPNSGAFDITVTFSESVTGFVVGDLAVANGTASNFAGSGTTYTATVTPSADGDVTVNVAAGVAQDAATNTNTAATQFSITNDETKPTVTVTSSSTSPTSGAFNVTITFNESVTGFVIGDLTVANGTASNFAGSGTTYTATITPSADGVVTVDVAAGVAQDAATNTNTAATQFSITNDETKPTVTIASASTTPNSGVFDITVTFNESVTGFVIGDLTVINGTASNFAGSGTTYTATITPSADGVVTVDVAAGVAQDVALNTNTATTQFSITNDETKPTVTVTSSSTSPNSGAFDITVTFNESVTGFVIGDLIVANGTASNFAGSGATYTATITPSADGVVTVDVAAGVAQDAATNTNTAATQFSITNDETKPTVTIASSSTSPTSGAFNVTITFSESVTGFVIGDLTVANGTASNFAGSGTTYTATITPSADGVVTVDVAAGVAQDAATNTNTAATQFSITNDETKPTVTVTSSSTSPTSGDLNVTITFSESVTGFVIGDLTVVNGTASNFAGSGTTYTATITPSADGAVTVNVAAGVAQDFANNLNLAAIQFSIINDQTKPSVSLTAGSSNPVAGSYSITAQFSEAVMGFSLTDIIVTGGTASSFVVVDADTYTFSVTSPNSSATVNIEEGVAIDVVGNYNTASNSLSLVFNLAPISLALSNTSISENNSIGQLIGNLSTTDADVSDTHTYSLVSGIGADDNSSFTVVGNKLQAAEVFDFEIKTTYSIRIKTDDGRGGTSEKQFTISITNIEEPEVRIESDYEIPATALGLTSNFDITIHNDGDALLMVNSVLYPDGFVGLVTGLFINPGESKVVTLGFMPTEAKVYTGTISFITNAGTASMTVSGKGAIITGVDDGFIDDEEINLFPNPAQDILNIDLSELGNRTLNISIINASGTSVFTKTKVTEKSLRLNVSDYTNGLYIVQFTDGISVVRKKVMIKK</sequence>
<feature type="domain" description="Cadherin" evidence="1">
    <location>
        <begin position="931"/>
        <end position="1066"/>
    </location>
</feature>
<dbReference type="SMART" id="SM00112">
    <property type="entry name" value="CA"/>
    <property type="match status" value="8"/>
</dbReference>
<protein>
    <recommendedName>
        <fullName evidence="1">Cadherin domain-containing protein</fullName>
    </recommendedName>
</protein>
<accession>A0A150XNU4</accession>
<dbReference type="Proteomes" id="UP000075663">
    <property type="component" value="Unassembled WGS sequence"/>
</dbReference>
<evidence type="ECO:0000313" key="3">
    <source>
        <dbReference type="Proteomes" id="UP000075663"/>
    </source>
</evidence>
<feature type="domain" description="Cadherin" evidence="1">
    <location>
        <begin position="2015"/>
        <end position="2114"/>
    </location>
</feature>
<dbReference type="PROSITE" id="PS50268">
    <property type="entry name" value="CADHERIN_2"/>
    <property type="match status" value="5"/>
</dbReference>
<dbReference type="Gene3D" id="2.60.40.10">
    <property type="entry name" value="Immunoglobulins"/>
    <property type="match status" value="1"/>
</dbReference>
<dbReference type="STRING" id="1914963.AWW67_09340"/>
<feature type="domain" description="Cadherin" evidence="1">
    <location>
        <begin position="731"/>
        <end position="866"/>
    </location>
</feature>
<dbReference type="Pfam" id="PF18962">
    <property type="entry name" value="Por_Secre_tail"/>
    <property type="match status" value="1"/>
</dbReference>
<evidence type="ECO:0000313" key="2">
    <source>
        <dbReference type="EMBL" id="KYG80374.1"/>
    </source>
</evidence>
<dbReference type="InterPro" id="IPR002126">
    <property type="entry name" value="Cadherin-like_dom"/>
</dbReference>
<dbReference type="SUPFAM" id="SSF49313">
    <property type="entry name" value="Cadherin-like"/>
    <property type="match status" value="8"/>
</dbReference>
<reference evidence="2 3" key="1">
    <citation type="submission" date="2016-01" db="EMBL/GenBank/DDBJ databases">
        <title>Genome sequencing of Roseivirga seohaensis SW-152.</title>
        <authorList>
            <person name="Selvaratnam C."/>
            <person name="Thevarajoo S."/>
            <person name="Goh K.M."/>
            <person name="Ee R."/>
            <person name="Chan K.-G."/>
            <person name="Chong C.S."/>
        </authorList>
    </citation>
    <scope>NUCLEOTIDE SEQUENCE [LARGE SCALE GENOMIC DNA]</scope>
    <source>
        <strain evidence="2 3">SW-152</strain>
    </source>
</reference>
<dbReference type="InterPro" id="IPR015919">
    <property type="entry name" value="Cadherin-like_sf"/>
</dbReference>
<evidence type="ECO:0000259" key="1">
    <source>
        <dbReference type="PROSITE" id="PS50268"/>
    </source>
</evidence>